<name>A0A7L5DZI7_9SPHI</name>
<dbReference type="PANTHER" id="PTHR43674:SF2">
    <property type="entry name" value="BETA-UREIDOPROPIONASE"/>
    <property type="match status" value="1"/>
</dbReference>
<keyword evidence="4" id="KW-1185">Reference proteome</keyword>
<feature type="domain" description="CN hydrolase" evidence="2">
    <location>
        <begin position="1"/>
        <end position="245"/>
    </location>
</feature>
<dbReference type="Pfam" id="PF00795">
    <property type="entry name" value="CN_hydrolase"/>
    <property type="match status" value="1"/>
</dbReference>
<dbReference type="InterPro" id="IPR003010">
    <property type="entry name" value="C-N_Hydrolase"/>
</dbReference>
<dbReference type="PANTHER" id="PTHR43674">
    <property type="entry name" value="NITRILASE C965.09-RELATED"/>
    <property type="match status" value="1"/>
</dbReference>
<dbReference type="CDD" id="cd07197">
    <property type="entry name" value="nitrilase"/>
    <property type="match status" value="1"/>
</dbReference>
<evidence type="ECO:0000256" key="1">
    <source>
        <dbReference type="ARBA" id="ARBA00022801"/>
    </source>
</evidence>
<dbReference type="SUPFAM" id="SSF56317">
    <property type="entry name" value="Carbon-nitrogen hydrolase"/>
    <property type="match status" value="1"/>
</dbReference>
<dbReference type="InterPro" id="IPR036526">
    <property type="entry name" value="C-N_Hydrolase_sf"/>
</dbReference>
<dbReference type="InterPro" id="IPR050345">
    <property type="entry name" value="Aliph_Amidase/BUP"/>
</dbReference>
<keyword evidence="1 3" id="KW-0378">Hydrolase</keyword>
<sequence length="262" mass="28681">MKIALASPPIPKSINEGLYWLEKLVEEAAEAKAEIICFPESYLPGYPGMEYPAQDRSPESLQTALDQVCAIAAKNAIAIIVPMDWHSPAGLLNIAHVVSAQGEVLGYQTKNQLDPSEDDIWVPGTTRRLFEVNGIKFGITICHEGFRYPESVRWAAQQGAKIVFHPHFGGSDVSGVQPTEWGSKSNPYYEKAQMLRAMENTIYFASSNYASRYPDSASALIAPDGTCVAHQPYGQAGVVIADIDPDLATGFLAKRFKNQLYA</sequence>
<evidence type="ECO:0000313" key="3">
    <source>
        <dbReference type="EMBL" id="QJD95638.1"/>
    </source>
</evidence>
<accession>A0A7L5DZI7</accession>
<dbReference type="KEGG" id="mrob:HH214_07005"/>
<protein>
    <submittedName>
        <fullName evidence="3">Carbon-nitrogen hydrolase family protein</fullName>
    </submittedName>
</protein>
<reference evidence="3 4" key="1">
    <citation type="submission" date="2020-04" db="EMBL/GenBank/DDBJ databases">
        <title>Genome sequencing of novel species.</title>
        <authorList>
            <person name="Heo J."/>
            <person name="Kim S.-J."/>
            <person name="Kim J.-S."/>
            <person name="Hong S.-B."/>
            <person name="Kwon S.-W."/>
        </authorList>
    </citation>
    <scope>NUCLEOTIDE SEQUENCE [LARGE SCALE GENOMIC DNA]</scope>
    <source>
        <strain evidence="3 4">F39-2</strain>
    </source>
</reference>
<evidence type="ECO:0000259" key="2">
    <source>
        <dbReference type="PROSITE" id="PS50263"/>
    </source>
</evidence>
<dbReference type="EMBL" id="CP051682">
    <property type="protein sequence ID" value="QJD95638.1"/>
    <property type="molecule type" value="Genomic_DNA"/>
</dbReference>
<gene>
    <name evidence="3" type="ORF">HH214_07005</name>
</gene>
<dbReference type="RefSeq" id="WP_169606646.1">
    <property type="nucleotide sequence ID" value="NZ_CP051682.1"/>
</dbReference>
<dbReference type="PROSITE" id="PS50263">
    <property type="entry name" value="CN_HYDROLASE"/>
    <property type="match status" value="1"/>
</dbReference>
<dbReference type="AlphaFoldDB" id="A0A7L5DZI7"/>
<organism evidence="3 4">
    <name type="scientific">Mucilaginibacter robiniae</name>
    <dbReference type="NCBI Taxonomy" id="2728022"/>
    <lineage>
        <taxon>Bacteria</taxon>
        <taxon>Pseudomonadati</taxon>
        <taxon>Bacteroidota</taxon>
        <taxon>Sphingobacteriia</taxon>
        <taxon>Sphingobacteriales</taxon>
        <taxon>Sphingobacteriaceae</taxon>
        <taxon>Mucilaginibacter</taxon>
    </lineage>
</organism>
<dbReference type="Proteomes" id="UP000503278">
    <property type="component" value="Chromosome"/>
</dbReference>
<evidence type="ECO:0000313" key="4">
    <source>
        <dbReference type="Proteomes" id="UP000503278"/>
    </source>
</evidence>
<proteinExistence type="predicted"/>
<dbReference type="GO" id="GO:0016811">
    <property type="term" value="F:hydrolase activity, acting on carbon-nitrogen (but not peptide) bonds, in linear amides"/>
    <property type="evidence" value="ECO:0007669"/>
    <property type="project" value="TreeGrafter"/>
</dbReference>
<dbReference type="Gene3D" id="3.60.110.10">
    <property type="entry name" value="Carbon-nitrogen hydrolase"/>
    <property type="match status" value="1"/>
</dbReference>